<dbReference type="PANTHER" id="PTHR43255">
    <property type="entry name" value="IRON-SULFUR-BINDING OXIDOREDUCTASE FADF-RELATED-RELATED"/>
    <property type="match status" value="1"/>
</dbReference>
<dbReference type="InterPro" id="IPR017900">
    <property type="entry name" value="4Fe4S_Fe_S_CS"/>
</dbReference>
<name>A0A494XPP8_9BACL</name>
<dbReference type="GO" id="GO:0005886">
    <property type="term" value="C:plasma membrane"/>
    <property type="evidence" value="ECO:0007669"/>
    <property type="project" value="TreeGrafter"/>
</dbReference>
<keyword evidence="6" id="KW-0812">Transmembrane</keyword>
<proteinExistence type="predicted"/>
<dbReference type="InterPro" id="IPR051460">
    <property type="entry name" value="HdrC_iron-sulfur_subunit"/>
</dbReference>
<dbReference type="PROSITE" id="PS51379">
    <property type="entry name" value="4FE4S_FER_2"/>
    <property type="match status" value="2"/>
</dbReference>
<feature type="transmembrane region" description="Helical" evidence="6">
    <location>
        <begin position="164"/>
        <end position="185"/>
    </location>
</feature>
<dbReference type="Gene3D" id="1.10.1060.10">
    <property type="entry name" value="Alpha-helical ferredoxin"/>
    <property type="match status" value="1"/>
</dbReference>
<feature type="transmembrane region" description="Helical" evidence="6">
    <location>
        <begin position="65"/>
        <end position="86"/>
    </location>
</feature>
<dbReference type="AlphaFoldDB" id="A0A494XPP8"/>
<comment type="caution">
    <text evidence="8">The sequence shown here is derived from an EMBL/GenBank/DDBJ whole genome shotgun (WGS) entry which is preliminary data.</text>
</comment>
<feature type="transmembrane region" description="Helical" evidence="6">
    <location>
        <begin position="139"/>
        <end position="158"/>
    </location>
</feature>
<keyword evidence="3" id="KW-0560">Oxidoreductase</keyword>
<dbReference type="SUPFAM" id="SSF103501">
    <property type="entry name" value="Respiratory nitrate reductase 1 gamma chain"/>
    <property type="match status" value="1"/>
</dbReference>
<protein>
    <submittedName>
        <fullName evidence="8">(Fe-S)-binding protein</fullName>
    </submittedName>
</protein>
<evidence type="ECO:0000256" key="1">
    <source>
        <dbReference type="ARBA" id="ARBA00022485"/>
    </source>
</evidence>
<keyword evidence="2" id="KW-0479">Metal-binding</keyword>
<evidence type="ECO:0000256" key="2">
    <source>
        <dbReference type="ARBA" id="ARBA00022723"/>
    </source>
</evidence>
<evidence type="ECO:0000313" key="8">
    <source>
        <dbReference type="EMBL" id="RKP50119.1"/>
    </source>
</evidence>
<dbReference type="PROSITE" id="PS00198">
    <property type="entry name" value="4FE4S_FER_1"/>
    <property type="match status" value="1"/>
</dbReference>
<dbReference type="Pfam" id="PF13183">
    <property type="entry name" value="Fer4_8"/>
    <property type="match status" value="1"/>
</dbReference>
<keyword evidence="4" id="KW-0408">Iron</keyword>
<dbReference type="InterPro" id="IPR036197">
    <property type="entry name" value="NarG-like_sf"/>
</dbReference>
<evidence type="ECO:0000256" key="4">
    <source>
        <dbReference type="ARBA" id="ARBA00023004"/>
    </source>
</evidence>
<feature type="domain" description="4Fe-4S ferredoxin-type" evidence="7">
    <location>
        <begin position="345"/>
        <end position="376"/>
    </location>
</feature>
<dbReference type="GO" id="GO:0046872">
    <property type="term" value="F:metal ion binding"/>
    <property type="evidence" value="ECO:0007669"/>
    <property type="project" value="UniProtKB-KW"/>
</dbReference>
<dbReference type="PANTHER" id="PTHR43255:SF1">
    <property type="entry name" value="IRON-SULFUR-BINDING OXIDOREDUCTASE FADF-RELATED"/>
    <property type="match status" value="1"/>
</dbReference>
<dbReference type="Proteomes" id="UP000282076">
    <property type="component" value="Unassembled WGS sequence"/>
</dbReference>
<keyword evidence="6" id="KW-0472">Membrane</keyword>
<dbReference type="GO" id="GO:0016491">
    <property type="term" value="F:oxidoreductase activity"/>
    <property type="evidence" value="ECO:0007669"/>
    <property type="project" value="UniProtKB-KW"/>
</dbReference>
<keyword evidence="6" id="KW-1133">Transmembrane helix</keyword>
<dbReference type="Gene3D" id="1.20.950.20">
    <property type="entry name" value="Transmembrane di-heme cytochromes, Chain C"/>
    <property type="match status" value="1"/>
</dbReference>
<evidence type="ECO:0000313" key="9">
    <source>
        <dbReference type="Proteomes" id="UP000282076"/>
    </source>
</evidence>
<keyword evidence="1" id="KW-0004">4Fe-4S</keyword>
<dbReference type="InterPro" id="IPR004017">
    <property type="entry name" value="Cys_rich_dom"/>
</dbReference>
<feature type="transmembrane region" description="Helical" evidence="6">
    <location>
        <begin position="192"/>
        <end position="210"/>
    </location>
</feature>
<evidence type="ECO:0000256" key="5">
    <source>
        <dbReference type="ARBA" id="ARBA00023014"/>
    </source>
</evidence>
<evidence type="ECO:0000256" key="3">
    <source>
        <dbReference type="ARBA" id="ARBA00023002"/>
    </source>
</evidence>
<feature type="transmembrane region" description="Helical" evidence="6">
    <location>
        <begin position="101"/>
        <end position="119"/>
    </location>
</feature>
<dbReference type="OrthoDB" id="9794954at2"/>
<evidence type="ECO:0000259" key="7">
    <source>
        <dbReference type="PROSITE" id="PS51379"/>
    </source>
</evidence>
<evidence type="ECO:0000256" key="6">
    <source>
        <dbReference type="SAM" id="Phobius"/>
    </source>
</evidence>
<feature type="transmembrane region" description="Helical" evidence="6">
    <location>
        <begin position="6"/>
        <end position="29"/>
    </location>
</feature>
<gene>
    <name evidence="8" type="ORF">D7Z26_20135</name>
</gene>
<feature type="domain" description="4Fe-4S ferredoxin-type" evidence="7">
    <location>
        <begin position="256"/>
        <end position="285"/>
    </location>
</feature>
<keyword evidence="9" id="KW-1185">Reference proteome</keyword>
<dbReference type="InterPro" id="IPR017896">
    <property type="entry name" value="4Fe4S_Fe-S-bd"/>
</dbReference>
<accession>A0A494XPP8</accession>
<organism evidence="8 9">
    <name type="scientific">Cohnella endophytica</name>
    <dbReference type="NCBI Taxonomy" id="2419778"/>
    <lineage>
        <taxon>Bacteria</taxon>
        <taxon>Bacillati</taxon>
        <taxon>Bacillota</taxon>
        <taxon>Bacilli</taxon>
        <taxon>Bacillales</taxon>
        <taxon>Paenibacillaceae</taxon>
        <taxon>Cohnella</taxon>
    </lineage>
</organism>
<dbReference type="EMBL" id="RBZM01000008">
    <property type="protein sequence ID" value="RKP50119.1"/>
    <property type="molecule type" value="Genomic_DNA"/>
</dbReference>
<dbReference type="RefSeq" id="WP_120978802.1">
    <property type="nucleotide sequence ID" value="NZ_RBZM01000008.1"/>
</dbReference>
<keyword evidence="5" id="KW-0411">Iron-sulfur</keyword>
<dbReference type="GO" id="GO:0051539">
    <property type="term" value="F:4 iron, 4 sulfur cluster binding"/>
    <property type="evidence" value="ECO:0007669"/>
    <property type="project" value="UniProtKB-KW"/>
</dbReference>
<sequence>MNGWIAAAVMLCGIGAFAWIVAGKAKLILQGAPDKEMKWEWRRLRVAAGQAFGHRRLFQDKRSGLMHLVLFYGFIMLQLGALEIVWKGMSGKPLSWADNGAFSLLQEATVALVLLAVVYGAHRRYLEKLPRLPKGWKPLIVLLWIAALMVSVVCTLAFDRVREGLPSSAAAPLSSLLALVFPDAWAKTGYAVSWWAHLLLLLGFLVYVPLSKHFHIFTAPINWLLRPIGPPRMYPLDLENETAEKFGMNATEDLNRKTRLDLFACVECGRCTDVCPAANTDKGLSPMHLMTKLRDALQNTGKSFAPASQAPFPVSAGGMGIEATMAWQKNGWSNSRSTEPPALIGEVITEQELWSCTTCRACEERCPVGNLHLTPLLEMRRYLVLTEGKMPSEAKRALQNIERQGNPWGFPRKDRTAWMEQFAAETGWHIPTLRDNPQPEWLWWVGSMGSYDTRARQVTFALARLLHEAGVSFAVLGTEERNSGDAPRRLGDEFQFQELCRSNIDTFRKHGIRKIVTACPHTYHLFRNEYKDFGFEADVRHHTELLAELLADRRLAPVHPVSRTLTFHDSCYLARYNGVTDAPRAILSAIPGLETREMERSGKQGMCCGAGGGRMWMEEPGKRVNEVRTAQALATGAQLIGSACPYCLTMMEEGLRKHGAEDWAAAKDVAELLAMSVFG</sequence>
<dbReference type="Pfam" id="PF02754">
    <property type="entry name" value="CCG"/>
    <property type="match status" value="2"/>
</dbReference>
<reference evidence="8 9" key="1">
    <citation type="submission" date="2018-10" db="EMBL/GenBank/DDBJ databases">
        <title>Cohnella sp. M2MS4P-1, whole genome shotgun sequence.</title>
        <authorList>
            <person name="Tuo L."/>
        </authorList>
    </citation>
    <scope>NUCLEOTIDE SEQUENCE [LARGE SCALE GENOMIC DNA]</scope>
    <source>
        <strain evidence="8 9">M2MS4P-1</strain>
    </source>
</reference>
<dbReference type="SUPFAM" id="SSF46548">
    <property type="entry name" value="alpha-helical ferredoxin"/>
    <property type="match status" value="1"/>
</dbReference>
<dbReference type="InterPro" id="IPR009051">
    <property type="entry name" value="Helical_ferredxn"/>
</dbReference>